<evidence type="ECO:0000313" key="1">
    <source>
        <dbReference type="EMBL" id="PRP68828.1"/>
    </source>
</evidence>
<accession>A0A2S9WZD5</accession>
<comment type="caution">
    <text evidence="1">The sequence shown here is derived from an EMBL/GenBank/DDBJ whole genome shotgun (WGS) entry which is preliminary data.</text>
</comment>
<dbReference type="Proteomes" id="UP000239469">
    <property type="component" value="Unassembled WGS sequence"/>
</dbReference>
<protein>
    <submittedName>
        <fullName evidence="1">Uncharacterized protein</fullName>
    </submittedName>
</protein>
<dbReference type="AlphaFoldDB" id="A0A2S9WZD5"/>
<dbReference type="RefSeq" id="WP_106078071.1">
    <property type="nucleotide sequence ID" value="NZ_MTBD01000037.1"/>
</dbReference>
<name>A0A2S9WZD5_9NEIS</name>
<organism evidence="1 2">
    <name type="scientific">Chromobacterium amazonense</name>
    <dbReference type="NCBI Taxonomy" id="1382803"/>
    <lineage>
        <taxon>Bacteria</taxon>
        <taxon>Pseudomonadati</taxon>
        <taxon>Pseudomonadota</taxon>
        <taxon>Betaproteobacteria</taxon>
        <taxon>Neisseriales</taxon>
        <taxon>Chromobacteriaceae</taxon>
        <taxon>Chromobacterium</taxon>
    </lineage>
</organism>
<reference evidence="1 2" key="1">
    <citation type="submission" date="2017-01" db="EMBL/GenBank/DDBJ databases">
        <title>New insights into the genetic diversity of Chromobacterium isolated from tropical freshwater lake.</title>
        <authorList>
            <person name="Santos A.B."/>
            <person name="Nascimento A.M."/>
            <person name="Da Silva P.C."/>
        </authorList>
    </citation>
    <scope>NUCLEOTIDE SEQUENCE [LARGE SCALE GENOMIC DNA]</scope>
    <source>
        <strain evidence="1 2">56AF</strain>
    </source>
</reference>
<gene>
    <name evidence="1" type="ORF">BUE93_20495</name>
</gene>
<dbReference type="EMBL" id="MTBD01000037">
    <property type="protein sequence ID" value="PRP68828.1"/>
    <property type="molecule type" value="Genomic_DNA"/>
</dbReference>
<proteinExistence type="predicted"/>
<evidence type="ECO:0000313" key="2">
    <source>
        <dbReference type="Proteomes" id="UP000239469"/>
    </source>
</evidence>
<sequence length="138" mass="15389">MQVADCGIVVSPGYSLLYLPREAAISNFQLDLGASDKSSVDRLERVDIGMHYNHGQFIRGIFIFDSLAGDNLIERIRAGQAVDLYLNGRNNFNKHPIVSFRIDFLAGAGAILNTFYTETTYATPPLRAKANDEVLYWT</sequence>